<dbReference type="AlphaFoldDB" id="A0AB34G9W4"/>
<accession>A0AB34G9W4</accession>
<organism evidence="2 3">
    <name type="scientific">Eschrichtius robustus</name>
    <name type="common">California gray whale</name>
    <name type="synonym">Eschrichtius gibbosus</name>
    <dbReference type="NCBI Taxonomy" id="9764"/>
    <lineage>
        <taxon>Eukaryota</taxon>
        <taxon>Metazoa</taxon>
        <taxon>Chordata</taxon>
        <taxon>Craniata</taxon>
        <taxon>Vertebrata</taxon>
        <taxon>Euteleostomi</taxon>
        <taxon>Mammalia</taxon>
        <taxon>Eutheria</taxon>
        <taxon>Laurasiatheria</taxon>
        <taxon>Artiodactyla</taxon>
        <taxon>Whippomorpha</taxon>
        <taxon>Cetacea</taxon>
        <taxon>Mysticeti</taxon>
        <taxon>Eschrichtiidae</taxon>
        <taxon>Eschrichtius</taxon>
    </lineage>
</organism>
<protein>
    <submittedName>
        <fullName evidence="2">Uncharacterized protein</fullName>
    </submittedName>
</protein>
<name>A0AB34G9W4_ESCRO</name>
<comment type="caution">
    <text evidence="2">The sequence shown here is derived from an EMBL/GenBank/DDBJ whole genome shotgun (WGS) entry which is preliminary data.</text>
</comment>
<proteinExistence type="predicted"/>
<gene>
    <name evidence="2" type="ORF">J1605_015587</name>
</gene>
<dbReference type="Proteomes" id="UP001159641">
    <property type="component" value="Unassembled WGS sequence"/>
</dbReference>
<evidence type="ECO:0000256" key="1">
    <source>
        <dbReference type="SAM" id="MobiDB-lite"/>
    </source>
</evidence>
<sequence>MIHPAGQRPPRVGAWPGRSRPARRRALDPAGRRPAQRRREDGGGGPRGRCCHLRPAPGMAKPARAAHLDVLEEKWGLKPNPDRRLPTCRGGRLGETRGWGCPDSPGHTLTEPWTSLVAQWLRIRLPMQGTQVRALVREDPTCHGATKPVRHNY</sequence>
<reference evidence="2 3" key="1">
    <citation type="submission" date="2022-11" db="EMBL/GenBank/DDBJ databases">
        <title>Whole genome sequence of Eschrichtius robustus ER-17-0199.</title>
        <authorList>
            <person name="Bruniche-Olsen A."/>
            <person name="Black A.N."/>
            <person name="Fields C.J."/>
            <person name="Walden K."/>
            <person name="Dewoody J.A."/>
        </authorList>
    </citation>
    <scope>NUCLEOTIDE SEQUENCE [LARGE SCALE GENOMIC DNA]</scope>
    <source>
        <strain evidence="2">ER-17-0199</strain>
        <tissue evidence="2">Blubber</tissue>
    </source>
</reference>
<feature type="region of interest" description="Disordered" evidence="1">
    <location>
        <begin position="1"/>
        <end position="58"/>
    </location>
</feature>
<dbReference type="EMBL" id="JAIQCJ010002438">
    <property type="protein sequence ID" value="KAJ8776289.1"/>
    <property type="molecule type" value="Genomic_DNA"/>
</dbReference>
<feature type="compositionally biased region" description="Basic and acidic residues" evidence="1">
    <location>
        <begin position="25"/>
        <end position="42"/>
    </location>
</feature>
<evidence type="ECO:0000313" key="2">
    <source>
        <dbReference type="EMBL" id="KAJ8776289.1"/>
    </source>
</evidence>
<evidence type="ECO:0000313" key="3">
    <source>
        <dbReference type="Proteomes" id="UP001159641"/>
    </source>
</evidence>
<keyword evidence="3" id="KW-1185">Reference proteome</keyword>